<dbReference type="InterPro" id="IPR007667">
    <property type="entry name" value="Hypoxia_induced_domain"/>
</dbReference>
<evidence type="ECO:0000256" key="5">
    <source>
        <dbReference type="ARBA" id="ARBA00022692"/>
    </source>
</evidence>
<evidence type="ECO:0000256" key="1">
    <source>
        <dbReference type="ARBA" id="ARBA00002584"/>
    </source>
</evidence>
<comment type="subunit">
    <text evidence="4">Associates with the respiratory chain complex III/complex IV supercomplex.</text>
</comment>
<feature type="transmembrane region" description="Helical" evidence="11">
    <location>
        <begin position="43"/>
        <end position="62"/>
    </location>
</feature>
<feature type="compositionally biased region" description="Basic and acidic residues" evidence="10">
    <location>
        <begin position="189"/>
        <end position="201"/>
    </location>
</feature>
<dbReference type="OrthoDB" id="6604018at2759"/>
<protein>
    <recommendedName>
        <fullName evidence="12">HIG1 domain-containing protein</fullName>
    </recommendedName>
</protein>
<accession>A0A135SM07</accession>
<keyword evidence="7" id="KW-0496">Mitochondrion</keyword>
<keyword evidence="14" id="KW-1185">Reference proteome</keyword>
<dbReference type="InterPro" id="IPR050355">
    <property type="entry name" value="RCF1"/>
</dbReference>
<evidence type="ECO:0000256" key="4">
    <source>
        <dbReference type="ARBA" id="ARBA00011565"/>
    </source>
</evidence>
<evidence type="ECO:0000256" key="9">
    <source>
        <dbReference type="SAM" id="Coils"/>
    </source>
</evidence>
<dbReference type="GO" id="GO:0097250">
    <property type="term" value="P:mitochondrial respirasome assembly"/>
    <property type="evidence" value="ECO:0007669"/>
    <property type="project" value="TreeGrafter"/>
</dbReference>
<evidence type="ECO:0000256" key="6">
    <source>
        <dbReference type="ARBA" id="ARBA00022989"/>
    </source>
</evidence>
<reference evidence="13 14" key="1">
    <citation type="submission" date="2014-02" db="EMBL/GenBank/DDBJ databases">
        <title>The genome sequence of Colletotrichum simmondsii CBS122122.</title>
        <authorList>
            <person name="Baroncelli R."/>
            <person name="Thon M.R."/>
        </authorList>
    </citation>
    <scope>NUCLEOTIDE SEQUENCE [LARGE SCALE GENOMIC DNA]</scope>
    <source>
        <strain evidence="13 14">CBS122122</strain>
    </source>
</reference>
<evidence type="ECO:0000259" key="12">
    <source>
        <dbReference type="PROSITE" id="PS51503"/>
    </source>
</evidence>
<dbReference type="PANTHER" id="PTHR12297">
    <property type="entry name" value="HYPOXIA-INDUCBILE GENE 1 HIG1 -RELATED"/>
    <property type="match status" value="1"/>
</dbReference>
<dbReference type="GO" id="GO:0031966">
    <property type="term" value="C:mitochondrial membrane"/>
    <property type="evidence" value="ECO:0007669"/>
    <property type="project" value="UniProtKB-SubCell"/>
</dbReference>
<proteinExistence type="inferred from homology"/>
<comment type="similarity">
    <text evidence="3">Belongs to the RCF1 family.</text>
</comment>
<gene>
    <name evidence="13" type="ORF">CSIM01_00017</name>
</gene>
<feature type="region of interest" description="Disordered" evidence="10">
    <location>
        <begin position="179"/>
        <end position="228"/>
    </location>
</feature>
<evidence type="ECO:0000313" key="14">
    <source>
        <dbReference type="Proteomes" id="UP000070328"/>
    </source>
</evidence>
<evidence type="ECO:0000256" key="3">
    <source>
        <dbReference type="ARBA" id="ARBA00009366"/>
    </source>
</evidence>
<evidence type="ECO:0000256" key="7">
    <source>
        <dbReference type="ARBA" id="ARBA00023128"/>
    </source>
</evidence>
<keyword evidence="9" id="KW-0175">Coiled coil</keyword>
<dbReference type="Pfam" id="PF04588">
    <property type="entry name" value="HIG_1_N"/>
    <property type="match status" value="1"/>
</dbReference>
<evidence type="ECO:0000313" key="13">
    <source>
        <dbReference type="EMBL" id="KXH36953.1"/>
    </source>
</evidence>
<evidence type="ECO:0000256" key="2">
    <source>
        <dbReference type="ARBA" id="ARBA00004325"/>
    </source>
</evidence>
<feature type="region of interest" description="Disordered" evidence="10">
    <location>
        <begin position="146"/>
        <end position="166"/>
    </location>
</feature>
<feature type="coiled-coil region" evidence="9">
    <location>
        <begin position="111"/>
        <end position="142"/>
    </location>
</feature>
<dbReference type="EMBL" id="JFBX01000510">
    <property type="protein sequence ID" value="KXH36953.1"/>
    <property type="molecule type" value="Genomic_DNA"/>
</dbReference>
<keyword evidence="6 11" id="KW-1133">Transmembrane helix</keyword>
<comment type="caution">
    <text evidence="13">The sequence shown here is derived from an EMBL/GenBank/DDBJ whole genome shotgun (WGS) entry which is preliminary data.</text>
</comment>
<comment type="subcellular location">
    <subcellularLocation>
        <location evidence="2">Mitochondrion membrane</location>
    </subcellularLocation>
</comment>
<evidence type="ECO:0000256" key="8">
    <source>
        <dbReference type="ARBA" id="ARBA00023136"/>
    </source>
</evidence>
<keyword evidence="8 11" id="KW-0472">Membrane</keyword>
<dbReference type="PROSITE" id="PS51503">
    <property type="entry name" value="HIG1"/>
    <property type="match status" value="1"/>
</dbReference>
<keyword evidence="5 11" id="KW-0812">Transmembrane</keyword>
<dbReference type="Proteomes" id="UP000070328">
    <property type="component" value="Unassembled WGS sequence"/>
</dbReference>
<comment type="function">
    <text evidence="1">Cytochrome c oxidase subunit which plays a role in assembly of respiratory supercomplexes.</text>
</comment>
<feature type="transmembrane region" description="Helical" evidence="11">
    <location>
        <begin position="74"/>
        <end position="95"/>
    </location>
</feature>
<sequence length="228" mass="25492">MPGPDGRPSLLDQPMPSSFDENNEFYDERVLHKAFRKLKEEPLIPLGCGLTVFAFVNAWRATRRGDARQANKMFRARVAAQGFTVFAMLAGSIYYNKDRERTAELRKIKEAKDAEEQRQRWIRELEARDEEEKALKARMLQRRARLDAKNAGEDTPAEGEQGKTGGVLGALGLSAWKKPEEGDAAAAEKLVEEKPQKKENPKSSLGAIGEIYGRKPSSSDGSSEEPKK</sequence>
<evidence type="ECO:0000256" key="10">
    <source>
        <dbReference type="SAM" id="MobiDB-lite"/>
    </source>
</evidence>
<dbReference type="AlphaFoldDB" id="A0A135SM07"/>
<feature type="domain" description="HIG1" evidence="12">
    <location>
        <begin position="15"/>
        <end position="106"/>
    </location>
</feature>
<dbReference type="PANTHER" id="PTHR12297:SF3">
    <property type="entry name" value="HIG1 DOMAIN FAMILY MEMBER 1A"/>
    <property type="match status" value="1"/>
</dbReference>
<organism evidence="13 14">
    <name type="scientific">Colletotrichum simmondsii</name>
    <dbReference type="NCBI Taxonomy" id="703756"/>
    <lineage>
        <taxon>Eukaryota</taxon>
        <taxon>Fungi</taxon>
        <taxon>Dikarya</taxon>
        <taxon>Ascomycota</taxon>
        <taxon>Pezizomycotina</taxon>
        <taxon>Sordariomycetes</taxon>
        <taxon>Hypocreomycetidae</taxon>
        <taxon>Glomerellales</taxon>
        <taxon>Glomerellaceae</taxon>
        <taxon>Colletotrichum</taxon>
        <taxon>Colletotrichum acutatum species complex</taxon>
    </lineage>
</organism>
<name>A0A135SM07_9PEZI</name>
<dbReference type="Gene3D" id="6.10.140.1320">
    <property type="match status" value="1"/>
</dbReference>
<evidence type="ECO:0000256" key="11">
    <source>
        <dbReference type="SAM" id="Phobius"/>
    </source>
</evidence>